<evidence type="ECO:0000256" key="1">
    <source>
        <dbReference type="ARBA" id="ARBA00001946"/>
    </source>
</evidence>
<dbReference type="PROSITE" id="PS51194">
    <property type="entry name" value="HELICASE_CTER"/>
    <property type="match status" value="1"/>
</dbReference>
<sequence>MVKDKHKVLKEIFGYDSFRDGQEELVDSTLAGRDVLGILPTGAGKSICYQVPALLFEGISLIISPLISLMKDQVTALNQVGGHAAYINSSLTESQYRKAMENARNGQYKIIYVAPERLMTESFLSLVSCVDISMVAVDEAHCISQWGQDFRPSYLKIVDFINTLPKRPVIVAYTATATKVVKEDIVCILGLQDPTVVVTGFDRKNLYYAVKKPKNKITELLGYLEKNRDKSGIIYCNTRKNVEEVYETLVKEGYLTAKYHAGLSDSARKQNQEDFIYDVKPIMVATNAFGMGIDKSNVRFVIHYNMPKDIESYYQEAGRAGRDGEPSECILLYSGQDVKINEFLISKQTENEELDYEERELIRERDSERLRKMTFYCFTNECLRDYILRYFGEYGANYCGNCENCLKEFEDIDVTNEAFNIISLVKTSGERYGINAVIDAVHGSENAKVRQFKLDRNPFYATLKKVTVVRIRQIMNDLLIKGYLLLTTSEYPILKLTKQGKSLLVEEHTEPIILKLPKEVEKAAVKETKKEKKQKVVDVKYPQLFERLRKRRYEMAQENHVPPYIIFSDKTLKEMSTYLPATKEAMLEINGVGMNKYDKYGKEFMGMIQEYMEENKINA</sequence>
<dbReference type="CDD" id="cd17920">
    <property type="entry name" value="DEXHc_RecQ"/>
    <property type="match status" value="1"/>
</dbReference>
<dbReference type="PROSITE" id="PS50967">
    <property type="entry name" value="HRDC"/>
    <property type="match status" value="1"/>
</dbReference>
<evidence type="ECO:0000256" key="11">
    <source>
        <dbReference type="ARBA" id="ARBA00023172"/>
    </source>
</evidence>
<dbReference type="CDD" id="cd18794">
    <property type="entry name" value="SF2_C_RecQ"/>
    <property type="match status" value="1"/>
</dbReference>
<keyword evidence="9" id="KW-0067">ATP-binding</keyword>
<evidence type="ECO:0000259" key="17">
    <source>
        <dbReference type="PROSITE" id="PS51192"/>
    </source>
</evidence>
<evidence type="ECO:0000256" key="8">
    <source>
        <dbReference type="ARBA" id="ARBA00022833"/>
    </source>
</evidence>
<dbReference type="SMART" id="SM00487">
    <property type="entry name" value="DEXDc"/>
    <property type="match status" value="1"/>
</dbReference>
<dbReference type="EMBL" id="JABACJ020000029">
    <property type="protein sequence ID" value="MBU3878224.1"/>
    <property type="molecule type" value="Genomic_DNA"/>
</dbReference>
<keyword evidence="12" id="KW-0234">DNA repair</keyword>
<evidence type="ECO:0000256" key="3">
    <source>
        <dbReference type="ARBA" id="ARBA00022723"/>
    </source>
</evidence>
<evidence type="ECO:0000256" key="10">
    <source>
        <dbReference type="ARBA" id="ARBA00023125"/>
    </source>
</evidence>
<evidence type="ECO:0000313" key="20">
    <source>
        <dbReference type="Proteomes" id="UP000723714"/>
    </source>
</evidence>
<organism evidence="19 20">
    <name type="scientific">Faecalicatena faecalis</name>
    <dbReference type="NCBI Taxonomy" id="2726362"/>
    <lineage>
        <taxon>Bacteria</taxon>
        <taxon>Bacillati</taxon>
        <taxon>Bacillota</taxon>
        <taxon>Clostridia</taxon>
        <taxon>Lachnospirales</taxon>
        <taxon>Lachnospiraceae</taxon>
        <taxon>Faecalicatena</taxon>
    </lineage>
</organism>
<dbReference type="InterPro" id="IPR011545">
    <property type="entry name" value="DEAD/DEAH_box_helicase_dom"/>
</dbReference>
<dbReference type="InterPro" id="IPR032284">
    <property type="entry name" value="RecQ_Zn-bd"/>
</dbReference>
<keyword evidence="11" id="KW-0233">DNA recombination</keyword>
<evidence type="ECO:0000259" key="16">
    <source>
        <dbReference type="PROSITE" id="PS50967"/>
    </source>
</evidence>
<dbReference type="EC" id="5.6.2.4" evidence="15"/>
<dbReference type="InterPro" id="IPR018982">
    <property type="entry name" value="RQC_domain"/>
</dbReference>
<evidence type="ECO:0000256" key="9">
    <source>
        <dbReference type="ARBA" id="ARBA00022840"/>
    </source>
</evidence>
<dbReference type="InterPro" id="IPR002121">
    <property type="entry name" value="HRDC_dom"/>
</dbReference>
<evidence type="ECO:0000256" key="13">
    <source>
        <dbReference type="ARBA" id="ARBA00023235"/>
    </source>
</evidence>
<comment type="caution">
    <text evidence="19">The sequence shown here is derived from an EMBL/GenBank/DDBJ whole genome shotgun (WGS) entry which is preliminary data.</text>
</comment>
<keyword evidence="7 19" id="KW-0347">Helicase</keyword>
<dbReference type="Pfam" id="PF00570">
    <property type="entry name" value="HRDC"/>
    <property type="match status" value="1"/>
</dbReference>
<dbReference type="PROSITE" id="PS51192">
    <property type="entry name" value="HELICASE_ATP_BIND_1"/>
    <property type="match status" value="1"/>
</dbReference>
<dbReference type="NCBIfam" id="TIGR00614">
    <property type="entry name" value="recQ_fam"/>
    <property type="match status" value="1"/>
</dbReference>
<protein>
    <recommendedName>
        <fullName evidence="15">DNA helicase RecQ</fullName>
        <ecNumber evidence="15">5.6.2.4</ecNumber>
    </recommendedName>
</protein>
<evidence type="ECO:0000259" key="18">
    <source>
        <dbReference type="PROSITE" id="PS51194"/>
    </source>
</evidence>
<keyword evidence="10" id="KW-0238">DNA-binding</keyword>
<feature type="domain" description="Helicase ATP-binding" evidence="17">
    <location>
        <begin position="26"/>
        <end position="195"/>
    </location>
</feature>
<dbReference type="GO" id="GO:0003678">
    <property type="term" value="F:DNA helicase activity"/>
    <property type="evidence" value="ECO:0007669"/>
    <property type="project" value="UniProtKB-EC"/>
</dbReference>
<dbReference type="SMART" id="SM00956">
    <property type="entry name" value="RQC"/>
    <property type="match status" value="1"/>
</dbReference>
<evidence type="ECO:0000256" key="12">
    <source>
        <dbReference type="ARBA" id="ARBA00023204"/>
    </source>
</evidence>
<comment type="cofactor">
    <cofactor evidence="1">
        <name>Mg(2+)</name>
        <dbReference type="ChEBI" id="CHEBI:18420"/>
    </cofactor>
</comment>
<comment type="similarity">
    <text evidence="2">Belongs to the helicase family. RecQ subfamily.</text>
</comment>
<keyword evidence="3" id="KW-0479">Metal-binding</keyword>
<dbReference type="Pfam" id="PF00270">
    <property type="entry name" value="DEAD"/>
    <property type="match status" value="1"/>
</dbReference>
<proteinExistence type="inferred from homology"/>
<dbReference type="PANTHER" id="PTHR13710">
    <property type="entry name" value="DNA HELICASE RECQ FAMILY MEMBER"/>
    <property type="match status" value="1"/>
</dbReference>
<keyword evidence="4" id="KW-0547">Nucleotide-binding</keyword>
<dbReference type="Proteomes" id="UP000723714">
    <property type="component" value="Unassembled WGS sequence"/>
</dbReference>
<keyword evidence="20" id="KW-1185">Reference proteome</keyword>
<keyword evidence="5" id="KW-0227">DNA damage</keyword>
<feature type="domain" description="HRDC" evidence="16">
    <location>
        <begin position="538"/>
        <end position="618"/>
    </location>
</feature>
<dbReference type="InterPro" id="IPR001650">
    <property type="entry name" value="Helicase_C-like"/>
</dbReference>
<dbReference type="NCBIfam" id="TIGR01389">
    <property type="entry name" value="recQ"/>
    <property type="match status" value="1"/>
</dbReference>
<evidence type="ECO:0000313" key="19">
    <source>
        <dbReference type="EMBL" id="MBU3878224.1"/>
    </source>
</evidence>
<dbReference type="Pfam" id="PF16124">
    <property type="entry name" value="RecQ_Zn_bind"/>
    <property type="match status" value="1"/>
</dbReference>
<evidence type="ECO:0000256" key="7">
    <source>
        <dbReference type="ARBA" id="ARBA00022806"/>
    </source>
</evidence>
<accession>A0ABS6D9D2</accession>
<dbReference type="InterPro" id="IPR004589">
    <property type="entry name" value="DNA_helicase_ATP-dep_RecQ"/>
</dbReference>
<keyword evidence="8" id="KW-0862">Zinc</keyword>
<dbReference type="InterPro" id="IPR014001">
    <property type="entry name" value="Helicase_ATP-bd"/>
</dbReference>
<evidence type="ECO:0000256" key="4">
    <source>
        <dbReference type="ARBA" id="ARBA00022741"/>
    </source>
</evidence>
<keyword evidence="13" id="KW-0413">Isomerase</keyword>
<dbReference type="PANTHER" id="PTHR13710:SF105">
    <property type="entry name" value="ATP-DEPENDENT DNA HELICASE Q1"/>
    <property type="match status" value="1"/>
</dbReference>
<evidence type="ECO:0000256" key="14">
    <source>
        <dbReference type="ARBA" id="ARBA00034617"/>
    </source>
</evidence>
<evidence type="ECO:0000256" key="5">
    <source>
        <dbReference type="ARBA" id="ARBA00022763"/>
    </source>
</evidence>
<dbReference type="InterPro" id="IPR006293">
    <property type="entry name" value="DNA_helicase_ATP-dep_RecQ_bac"/>
</dbReference>
<name>A0ABS6D9D2_9FIRM</name>
<dbReference type="Pfam" id="PF09382">
    <property type="entry name" value="RQC"/>
    <property type="match status" value="1"/>
</dbReference>
<dbReference type="SMART" id="SM00341">
    <property type="entry name" value="HRDC"/>
    <property type="match status" value="1"/>
</dbReference>
<evidence type="ECO:0000256" key="6">
    <source>
        <dbReference type="ARBA" id="ARBA00022801"/>
    </source>
</evidence>
<gene>
    <name evidence="19" type="primary">recQ</name>
    <name evidence="19" type="ORF">HGO97_020695</name>
</gene>
<evidence type="ECO:0000256" key="15">
    <source>
        <dbReference type="NCBIfam" id="TIGR01389"/>
    </source>
</evidence>
<dbReference type="GO" id="GO:0016787">
    <property type="term" value="F:hydrolase activity"/>
    <property type="evidence" value="ECO:0007669"/>
    <property type="project" value="UniProtKB-KW"/>
</dbReference>
<dbReference type="Pfam" id="PF00271">
    <property type="entry name" value="Helicase_C"/>
    <property type="match status" value="1"/>
</dbReference>
<dbReference type="SMART" id="SM00490">
    <property type="entry name" value="HELICc"/>
    <property type="match status" value="1"/>
</dbReference>
<reference evidence="19 20" key="1">
    <citation type="submission" date="2021-06" db="EMBL/GenBank/DDBJ databases">
        <title>Faecalicatena sp. nov. isolated from porcine feces.</title>
        <authorList>
            <person name="Oh B.S."/>
            <person name="Lee J.H."/>
        </authorList>
    </citation>
    <scope>NUCLEOTIDE SEQUENCE [LARGE SCALE GENOMIC DNA]</scope>
    <source>
        <strain evidence="19 20">AGMB00832</strain>
    </source>
</reference>
<keyword evidence="6 19" id="KW-0378">Hydrolase</keyword>
<feature type="domain" description="Helicase C-terminal" evidence="18">
    <location>
        <begin position="216"/>
        <end position="362"/>
    </location>
</feature>
<evidence type="ECO:0000256" key="2">
    <source>
        <dbReference type="ARBA" id="ARBA00005446"/>
    </source>
</evidence>
<comment type="catalytic activity">
    <reaction evidence="14">
        <text>Couples ATP hydrolysis with the unwinding of duplex DNA by translocating in the 3'-5' direction.</text>
        <dbReference type="EC" id="5.6.2.4"/>
    </reaction>
</comment>